<protein>
    <recommendedName>
        <fullName evidence="3">Pentapeptide repeat-containing protein</fullName>
    </recommendedName>
</protein>
<dbReference type="EMBL" id="QMEB01000038">
    <property type="protein sequence ID" value="NMG19268.1"/>
    <property type="molecule type" value="Genomic_DNA"/>
</dbReference>
<organism evidence="1 2">
    <name type="scientific">Brasilonema bromeliae SPC951</name>
    <dbReference type="NCBI Taxonomy" id="385972"/>
    <lineage>
        <taxon>Bacteria</taxon>
        <taxon>Bacillati</taxon>
        <taxon>Cyanobacteriota</taxon>
        <taxon>Cyanophyceae</taxon>
        <taxon>Nostocales</taxon>
        <taxon>Scytonemataceae</taxon>
        <taxon>Brasilonema</taxon>
        <taxon>Bromeliae group (in: Brasilonema)</taxon>
    </lineage>
</organism>
<name>A0ABX1P5A1_9CYAN</name>
<evidence type="ECO:0008006" key="3">
    <source>
        <dbReference type="Google" id="ProtNLM"/>
    </source>
</evidence>
<dbReference type="Pfam" id="PF00805">
    <property type="entry name" value="Pentapeptide"/>
    <property type="match status" value="1"/>
</dbReference>
<dbReference type="PANTHER" id="PTHR14136">
    <property type="entry name" value="BTB_POZ DOMAIN-CONTAINING PROTEIN KCTD9"/>
    <property type="match status" value="1"/>
</dbReference>
<evidence type="ECO:0000313" key="2">
    <source>
        <dbReference type="Proteomes" id="UP000718564"/>
    </source>
</evidence>
<dbReference type="InterPro" id="IPR001646">
    <property type="entry name" value="5peptide_repeat"/>
</dbReference>
<reference evidence="1 2" key="1">
    <citation type="submission" date="2018-06" db="EMBL/GenBank/DDBJ databases">
        <title>Comparative genomics of Brasilonema spp. strains.</title>
        <authorList>
            <person name="Alvarenga D.O."/>
            <person name="Fiore M.F."/>
            <person name="Varani A.M."/>
        </authorList>
    </citation>
    <scope>NUCLEOTIDE SEQUENCE [LARGE SCALE GENOMIC DNA]</scope>
    <source>
        <strain evidence="1 2">SPC951</strain>
    </source>
</reference>
<dbReference type="InterPro" id="IPR051082">
    <property type="entry name" value="Pentapeptide-BTB/POZ_domain"/>
</dbReference>
<dbReference type="SUPFAM" id="SSF141571">
    <property type="entry name" value="Pentapeptide repeat-like"/>
    <property type="match status" value="1"/>
</dbReference>
<dbReference type="Gene3D" id="2.160.20.80">
    <property type="entry name" value="E3 ubiquitin-protein ligase SopA"/>
    <property type="match status" value="1"/>
</dbReference>
<dbReference type="Proteomes" id="UP000718564">
    <property type="component" value="Unassembled WGS sequence"/>
</dbReference>
<evidence type="ECO:0000313" key="1">
    <source>
        <dbReference type="EMBL" id="NMG19268.1"/>
    </source>
</evidence>
<proteinExistence type="predicted"/>
<sequence>MIMLNIPTQNLRSRAIQFLEQSPQQRLENLKQLGIARYDFLTKMCLKEANIACVMRFFQNPTQLKFPNLIGADLSCLILDGVNFIRGNLSGANLQGTSLVNADLIFANFTNADLRNANLNGATLNETIWLNALVEECEFGEAIGLTKVQRQDLQLRGAKFKYLEEDS</sequence>
<keyword evidence="2" id="KW-1185">Reference proteome</keyword>
<dbReference type="PANTHER" id="PTHR14136:SF17">
    <property type="entry name" value="BTB_POZ DOMAIN-CONTAINING PROTEIN KCTD9"/>
    <property type="match status" value="1"/>
</dbReference>
<gene>
    <name evidence="1" type="ORF">DP116_07295</name>
</gene>
<accession>A0ABX1P5A1</accession>
<comment type="caution">
    <text evidence="1">The sequence shown here is derived from an EMBL/GenBank/DDBJ whole genome shotgun (WGS) entry which is preliminary data.</text>
</comment>